<reference evidence="1" key="1">
    <citation type="submission" date="2014-11" db="EMBL/GenBank/DDBJ databases">
        <authorList>
            <person name="Amaro Gonzalez C."/>
        </authorList>
    </citation>
    <scope>NUCLEOTIDE SEQUENCE</scope>
</reference>
<evidence type="ECO:0000313" key="1">
    <source>
        <dbReference type="EMBL" id="JAH29970.1"/>
    </source>
</evidence>
<sequence>MSDSWVSKDWMHCPERMSHTLAFLSQPPETKVLPVSEGAKSRQRTSAAWPWKLCSSCPLPTSHRAHVPSPLDVRICMSEFVKLHADR</sequence>
<name>A0A0E9RNH5_ANGAN</name>
<dbReference type="EMBL" id="GBXM01078607">
    <property type="protein sequence ID" value="JAH29970.1"/>
    <property type="molecule type" value="Transcribed_RNA"/>
</dbReference>
<organism evidence="1">
    <name type="scientific">Anguilla anguilla</name>
    <name type="common">European freshwater eel</name>
    <name type="synonym">Muraena anguilla</name>
    <dbReference type="NCBI Taxonomy" id="7936"/>
    <lineage>
        <taxon>Eukaryota</taxon>
        <taxon>Metazoa</taxon>
        <taxon>Chordata</taxon>
        <taxon>Craniata</taxon>
        <taxon>Vertebrata</taxon>
        <taxon>Euteleostomi</taxon>
        <taxon>Actinopterygii</taxon>
        <taxon>Neopterygii</taxon>
        <taxon>Teleostei</taxon>
        <taxon>Anguilliformes</taxon>
        <taxon>Anguillidae</taxon>
        <taxon>Anguilla</taxon>
    </lineage>
</organism>
<protein>
    <submittedName>
        <fullName evidence="1">Uncharacterized protein</fullName>
    </submittedName>
</protein>
<dbReference type="AlphaFoldDB" id="A0A0E9RNH5"/>
<accession>A0A0E9RNH5</accession>
<proteinExistence type="predicted"/>
<reference evidence="1" key="2">
    <citation type="journal article" date="2015" name="Fish Shellfish Immunol.">
        <title>Early steps in the European eel (Anguilla anguilla)-Vibrio vulnificus interaction in the gills: Role of the RtxA13 toxin.</title>
        <authorList>
            <person name="Callol A."/>
            <person name="Pajuelo D."/>
            <person name="Ebbesson L."/>
            <person name="Teles M."/>
            <person name="MacKenzie S."/>
            <person name="Amaro C."/>
        </authorList>
    </citation>
    <scope>NUCLEOTIDE SEQUENCE</scope>
</reference>